<dbReference type="PANTHER" id="PTHR30269:SF0">
    <property type="entry name" value="MEMBRANE TRANSPORTER PROTEIN YFCA-RELATED"/>
    <property type="match status" value="1"/>
</dbReference>
<keyword evidence="5 8" id="KW-0812">Transmembrane</keyword>
<comment type="subcellular location">
    <subcellularLocation>
        <location evidence="1 8">Cell membrane</location>
        <topology evidence="1 8">Multi-pass membrane protein</topology>
    </subcellularLocation>
</comment>
<keyword evidence="7 8" id="KW-0472">Membrane</keyword>
<accession>A0A6L3ZHX4</accession>
<feature type="transmembrane region" description="Helical" evidence="8">
    <location>
        <begin position="235"/>
        <end position="253"/>
    </location>
</feature>
<feature type="transmembrane region" description="Helical" evidence="8">
    <location>
        <begin position="142"/>
        <end position="168"/>
    </location>
</feature>
<name>A0A6L3ZHX4_9FLAO</name>
<dbReference type="EMBL" id="WBVQ01000001">
    <property type="protein sequence ID" value="KAB2817451.1"/>
    <property type="molecule type" value="Genomic_DNA"/>
</dbReference>
<evidence type="ECO:0000256" key="7">
    <source>
        <dbReference type="ARBA" id="ARBA00023136"/>
    </source>
</evidence>
<dbReference type="OrthoDB" id="554695at2"/>
<keyword evidence="6 8" id="KW-1133">Transmembrane helix</keyword>
<dbReference type="GO" id="GO:0005886">
    <property type="term" value="C:plasma membrane"/>
    <property type="evidence" value="ECO:0007669"/>
    <property type="project" value="UniProtKB-SubCell"/>
</dbReference>
<comment type="caution">
    <text evidence="9">The sequence shown here is derived from an EMBL/GenBank/DDBJ whole genome shotgun (WGS) entry which is preliminary data.</text>
</comment>
<keyword evidence="4 8" id="KW-1003">Cell membrane</keyword>
<keyword evidence="10" id="KW-1185">Reference proteome</keyword>
<gene>
    <name evidence="9" type="ORF">F8C82_03380</name>
</gene>
<proteinExistence type="inferred from homology"/>
<protein>
    <recommendedName>
        <fullName evidence="8">Probable membrane transporter protein</fullName>
    </recommendedName>
</protein>
<evidence type="ECO:0000256" key="8">
    <source>
        <dbReference type="RuleBase" id="RU363041"/>
    </source>
</evidence>
<dbReference type="InterPro" id="IPR052017">
    <property type="entry name" value="TSUP"/>
</dbReference>
<evidence type="ECO:0000256" key="3">
    <source>
        <dbReference type="ARBA" id="ARBA00022448"/>
    </source>
</evidence>
<evidence type="ECO:0000256" key="5">
    <source>
        <dbReference type="ARBA" id="ARBA00022692"/>
    </source>
</evidence>
<dbReference type="RefSeq" id="WP_151692022.1">
    <property type="nucleotide sequence ID" value="NZ_BMGX01000002.1"/>
</dbReference>
<feature type="transmembrane region" description="Helical" evidence="8">
    <location>
        <begin position="180"/>
        <end position="198"/>
    </location>
</feature>
<dbReference type="AlphaFoldDB" id="A0A6L3ZHX4"/>
<evidence type="ECO:0000256" key="6">
    <source>
        <dbReference type="ARBA" id="ARBA00022989"/>
    </source>
</evidence>
<reference evidence="9 10" key="1">
    <citation type="submission" date="2019-10" db="EMBL/GenBank/DDBJ databases">
        <title>Genome sequence of Phaeocystidibacter marisrubri JCM30614 (type strain).</title>
        <authorList>
            <person name="Bowman J.P."/>
        </authorList>
    </citation>
    <scope>NUCLEOTIDE SEQUENCE [LARGE SCALE GENOMIC DNA]</scope>
    <source>
        <strain evidence="9 10">JCM 30614</strain>
    </source>
</reference>
<evidence type="ECO:0000256" key="1">
    <source>
        <dbReference type="ARBA" id="ARBA00004651"/>
    </source>
</evidence>
<dbReference type="Proteomes" id="UP000484164">
    <property type="component" value="Unassembled WGS sequence"/>
</dbReference>
<dbReference type="PANTHER" id="PTHR30269">
    <property type="entry name" value="TRANSMEMBRANE PROTEIN YFCA"/>
    <property type="match status" value="1"/>
</dbReference>
<dbReference type="InterPro" id="IPR002781">
    <property type="entry name" value="TM_pro_TauE-like"/>
</dbReference>
<comment type="similarity">
    <text evidence="2 8">Belongs to the 4-toluene sulfonate uptake permease (TSUP) (TC 2.A.102) family.</text>
</comment>
<evidence type="ECO:0000313" key="10">
    <source>
        <dbReference type="Proteomes" id="UP000484164"/>
    </source>
</evidence>
<evidence type="ECO:0000256" key="2">
    <source>
        <dbReference type="ARBA" id="ARBA00009142"/>
    </source>
</evidence>
<dbReference type="Pfam" id="PF01925">
    <property type="entry name" value="TauE"/>
    <property type="match status" value="1"/>
</dbReference>
<feature type="transmembrane region" description="Helical" evidence="8">
    <location>
        <begin position="205"/>
        <end position="223"/>
    </location>
</feature>
<keyword evidence="3" id="KW-0813">Transport</keyword>
<evidence type="ECO:0000256" key="4">
    <source>
        <dbReference type="ARBA" id="ARBA00022475"/>
    </source>
</evidence>
<feature type="transmembrane region" description="Helical" evidence="8">
    <location>
        <begin position="79"/>
        <end position="97"/>
    </location>
</feature>
<sequence length="256" mass="28169">MELDVWDWLLFILGGFAAGIINSLAGNGSAITLTLLLATGLDSNIANATNRVGVLLQTTTSVLSLKRSKRTYFLVKDSSWYFIPTVLGSLIGAYVAIDIPEAIMNYIIGSFMVILLFTLLLKPKKWLISTDSSKNRKTLLNWMLLFAIGLYGGFIQMGIGIMMLAALVLSAKYSLKDANIIKLILAFVLIIPAFIIFLLSGDIEWIPGIALAIGAVGGAYVGTRYILYMKKANDYIRYLLIVVILFAIVKLFTPWI</sequence>
<feature type="transmembrane region" description="Helical" evidence="8">
    <location>
        <begin position="103"/>
        <end position="121"/>
    </location>
</feature>
<organism evidence="9 10">
    <name type="scientific">Phaeocystidibacter marisrubri</name>
    <dbReference type="NCBI Taxonomy" id="1577780"/>
    <lineage>
        <taxon>Bacteria</taxon>
        <taxon>Pseudomonadati</taxon>
        <taxon>Bacteroidota</taxon>
        <taxon>Flavobacteriia</taxon>
        <taxon>Flavobacteriales</taxon>
        <taxon>Phaeocystidibacteraceae</taxon>
        <taxon>Phaeocystidibacter</taxon>
    </lineage>
</organism>
<evidence type="ECO:0000313" key="9">
    <source>
        <dbReference type="EMBL" id="KAB2817451.1"/>
    </source>
</evidence>